<dbReference type="SMART" id="SM01260">
    <property type="entry name" value="LANC_like"/>
    <property type="match status" value="1"/>
</dbReference>
<feature type="binding site" evidence="2">
    <location>
        <position position="278"/>
    </location>
    <ligand>
        <name>Zn(2+)</name>
        <dbReference type="ChEBI" id="CHEBI:29105"/>
    </ligand>
</feature>
<keyword evidence="2" id="KW-0862">Zinc</keyword>
<evidence type="ECO:0000256" key="2">
    <source>
        <dbReference type="PIRSR" id="PIRSR607822-1"/>
    </source>
</evidence>
<dbReference type="InterPro" id="IPR007822">
    <property type="entry name" value="LANC-like"/>
</dbReference>
<dbReference type="InterPro" id="IPR012341">
    <property type="entry name" value="6hp_glycosidase-like_sf"/>
</dbReference>
<dbReference type="GO" id="GO:0031179">
    <property type="term" value="P:peptide modification"/>
    <property type="evidence" value="ECO:0007669"/>
    <property type="project" value="InterPro"/>
</dbReference>
<dbReference type="GO" id="GO:0046872">
    <property type="term" value="F:metal ion binding"/>
    <property type="evidence" value="ECO:0007669"/>
    <property type="project" value="UniProtKB-KW"/>
</dbReference>
<dbReference type="GO" id="GO:0005975">
    <property type="term" value="P:carbohydrate metabolic process"/>
    <property type="evidence" value="ECO:0007669"/>
    <property type="project" value="InterPro"/>
</dbReference>
<dbReference type="InterPro" id="IPR020464">
    <property type="entry name" value="LanC-like_prot_euk"/>
</dbReference>
<dbReference type="EMBL" id="GEDC01017382">
    <property type="protein sequence ID" value="JAS19916.1"/>
    <property type="molecule type" value="Transcribed_RNA"/>
</dbReference>
<dbReference type="Pfam" id="PF05147">
    <property type="entry name" value="LANC_like"/>
    <property type="match status" value="1"/>
</dbReference>
<proteinExistence type="inferred from homology"/>
<dbReference type="SUPFAM" id="SSF158745">
    <property type="entry name" value="LanC-like"/>
    <property type="match status" value="1"/>
</dbReference>
<organism evidence="3">
    <name type="scientific">Clastoptera arizonana</name>
    <name type="common">Arizona spittle bug</name>
    <dbReference type="NCBI Taxonomy" id="38151"/>
    <lineage>
        <taxon>Eukaryota</taxon>
        <taxon>Metazoa</taxon>
        <taxon>Ecdysozoa</taxon>
        <taxon>Arthropoda</taxon>
        <taxon>Hexapoda</taxon>
        <taxon>Insecta</taxon>
        <taxon>Pterygota</taxon>
        <taxon>Neoptera</taxon>
        <taxon>Paraneoptera</taxon>
        <taxon>Hemiptera</taxon>
        <taxon>Auchenorrhyncha</taxon>
        <taxon>Cercopoidea</taxon>
        <taxon>Clastopteridae</taxon>
        <taxon>Clastoptera</taxon>
    </lineage>
</organism>
<dbReference type="GO" id="GO:0005886">
    <property type="term" value="C:plasma membrane"/>
    <property type="evidence" value="ECO:0007669"/>
    <property type="project" value="TreeGrafter"/>
</dbReference>
<dbReference type="Gene3D" id="1.50.10.10">
    <property type="match status" value="1"/>
</dbReference>
<dbReference type="CDD" id="cd04794">
    <property type="entry name" value="euk_LANCL"/>
    <property type="match status" value="1"/>
</dbReference>
<dbReference type="PANTHER" id="PTHR12736">
    <property type="entry name" value="LANC-LIKE PROTEIN"/>
    <property type="match status" value="1"/>
</dbReference>
<dbReference type="PRINTS" id="PR01951">
    <property type="entry name" value="LANCEUKARYTE"/>
</dbReference>
<gene>
    <name evidence="3" type="ORF">g.35334</name>
</gene>
<accession>A0A1B6D2P0</accession>
<keyword evidence="2" id="KW-0479">Metal-binding</keyword>
<evidence type="ECO:0008006" key="4">
    <source>
        <dbReference type="Google" id="ProtNLM"/>
    </source>
</evidence>
<dbReference type="AlphaFoldDB" id="A0A1B6D2P0"/>
<sequence length="403" mass="45296">MAGDRYYDNSYLDFAEQDKDVILSLPSGKVHKELISRLQNAINEHVKTLDKEVNKIHDNSVYTGVSGIAYLFLFIGKKYHSHPDLLKADKILHKACASLQRKRISFLNGDAGPLALMIVVSHSLGNMNEMKTNIDKLKSLIKEVTTENPEMPDEVLYGRVGYLYALLFVNNSLGSDVIETDVIRQVVDKILKSGQARSKLISSKVPLVYEWHGKNYYGAAHGVAGILYVLLMAGKALTSEERKYLVQPTLENLKNERFHSDNFPSSKGNDKDKLVQWCHGAPGFVQLFSLAHKEFGDSRYQDIALDCGNVVWERGLLTKGYSLCHGAAGNAYTFLQLYQLTGDFTHLYRAGCFADWCLTLPKHQRLKPERPFSLYEGLAGIVYFLIDIQNPDQAAFPGYSLCM</sequence>
<dbReference type="PANTHER" id="PTHR12736:SF21">
    <property type="entry name" value="LANC-LIKE PROTEIN 2"/>
    <property type="match status" value="1"/>
</dbReference>
<feature type="binding site" evidence="2">
    <location>
        <position position="325"/>
    </location>
    <ligand>
        <name>Zn(2+)</name>
        <dbReference type="ChEBI" id="CHEBI:29105"/>
    </ligand>
</feature>
<protein>
    <recommendedName>
        <fullName evidence="4">LanC-like protein 2</fullName>
    </recommendedName>
</protein>
<evidence type="ECO:0000256" key="1">
    <source>
        <dbReference type="ARBA" id="ARBA00007179"/>
    </source>
</evidence>
<reference evidence="3" key="1">
    <citation type="submission" date="2015-12" db="EMBL/GenBank/DDBJ databases">
        <title>De novo transcriptome assembly of four potential Pierce s Disease insect vectors from Arizona vineyards.</title>
        <authorList>
            <person name="Tassone E.E."/>
        </authorList>
    </citation>
    <scope>NUCLEOTIDE SEQUENCE</scope>
</reference>
<evidence type="ECO:0000313" key="3">
    <source>
        <dbReference type="EMBL" id="JAS19916.1"/>
    </source>
</evidence>
<comment type="similarity">
    <text evidence="1">Belongs to the LanC-like protein family.</text>
</comment>
<dbReference type="PRINTS" id="PR01950">
    <property type="entry name" value="LANCSUPER"/>
</dbReference>
<feature type="binding site" evidence="2">
    <location>
        <position position="324"/>
    </location>
    <ligand>
        <name>Zn(2+)</name>
        <dbReference type="ChEBI" id="CHEBI:29105"/>
    </ligand>
</feature>
<name>A0A1B6D2P0_9HEMI</name>